<dbReference type="InterPro" id="IPR001034">
    <property type="entry name" value="DeoR_HTH"/>
</dbReference>
<protein>
    <recommendedName>
        <fullName evidence="1">Lactose phosphotransferase system repressor</fullName>
    </recommendedName>
</protein>
<dbReference type="SMART" id="SM01134">
    <property type="entry name" value="DeoRC"/>
    <property type="match status" value="1"/>
</dbReference>
<dbReference type="Gene3D" id="3.40.50.1360">
    <property type="match status" value="1"/>
</dbReference>
<accession>A0ABN3VW37</accession>
<dbReference type="Pfam" id="PF08220">
    <property type="entry name" value="HTH_DeoR"/>
    <property type="match status" value="1"/>
</dbReference>
<evidence type="ECO:0000256" key="2">
    <source>
        <dbReference type="ARBA" id="ARBA00022491"/>
    </source>
</evidence>
<comment type="function">
    <text evidence="6">Repressor of the lactose catabolism operon. Galactose-6-phosphate is the inducer.</text>
</comment>
<evidence type="ECO:0000313" key="9">
    <source>
        <dbReference type="Proteomes" id="UP001500831"/>
    </source>
</evidence>
<dbReference type="Pfam" id="PF00455">
    <property type="entry name" value="DeoRC"/>
    <property type="match status" value="1"/>
</dbReference>
<evidence type="ECO:0000256" key="6">
    <source>
        <dbReference type="ARBA" id="ARBA00024937"/>
    </source>
</evidence>
<name>A0ABN3VW37_9ACTN</name>
<feature type="domain" description="HTH deoR-type" evidence="7">
    <location>
        <begin position="3"/>
        <end position="58"/>
    </location>
</feature>
<dbReference type="Proteomes" id="UP001500831">
    <property type="component" value="Unassembled WGS sequence"/>
</dbReference>
<comment type="caution">
    <text evidence="8">The sequence shown here is derived from an EMBL/GenBank/DDBJ whole genome shotgun (WGS) entry which is preliminary data.</text>
</comment>
<dbReference type="PROSITE" id="PS51000">
    <property type="entry name" value="HTH_DEOR_2"/>
    <property type="match status" value="1"/>
</dbReference>
<dbReference type="EMBL" id="BAAAVI010000017">
    <property type="protein sequence ID" value="GAA2868725.1"/>
    <property type="molecule type" value="Genomic_DNA"/>
</dbReference>
<dbReference type="InterPro" id="IPR014036">
    <property type="entry name" value="DeoR-like_C"/>
</dbReference>
<dbReference type="InterPro" id="IPR037171">
    <property type="entry name" value="NagB/RpiA_transferase-like"/>
</dbReference>
<dbReference type="PROSITE" id="PS00894">
    <property type="entry name" value="HTH_DEOR_1"/>
    <property type="match status" value="1"/>
</dbReference>
<dbReference type="InterPro" id="IPR050313">
    <property type="entry name" value="Carb_Metab_HTH_regulators"/>
</dbReference>
<keyword evidence="5" id="KW-0804">Transcription</keyword>
<keyword evidence="3" id="KW-0805">Transcription regulation</keyword>
<keyword evidence="4 8" id="KW-0238">DNA-binding</keyword>
<keyword evidence="9" id="KW-1185">Reference proteome</keyword>
<evidence type="ECO:0000259" key="7">
    <source>
        <dbReference type="PROSITE" id="PS51000"/>
    </source>
</evidence>
<evidence type="ECO:0000256" key="3">
    <source>
        <dbReference type="ARBA" id="ARBA00023015"/>
    </source>
</evidence>
<keyword evidence="2" id="KW-0678">Repressor</keyword>
<proteinExistence type="predicted"/>
<dbReference type="InterPro" id="IPR036388">
    <property type="entry name" value="WH-like_DNA-bd_sf"/>
</dbReference>
<evidence type="ECO:0000256" key="5">
    <source>
        <dbReference type="ARBA" id="ARBA00023163"/>
    </source>
</evidence>
<dbReference type="InterPro" id="IPR018356">
    <property type="entry name" value="Tscrpt_reg_HTH_DeoR_CS"/>
</dbReference>
<evidence type="ECO:0000313" key="8">
    <source>
        <dbReference type="EMBL" id="GAA2868725.1"/>
    </source>
</evidence>
<dbReference type="PANTHER" id="PTHR30363">
    <property type="entry name" value="HTH-TYPE TRANSCRIPTIONAL REGULATOR SRLR-RELATED"/>
    <property type="match status" value="1"/>
</dbReference>
<dbReference type="InterPro" id="IPR036390">
    <property type="entry name" value="WH_DNA-bd_sf"/>
</dbReference>
<evidence type="ECO:0000256" key="4">
    <source>
        <dbReference type="ARBA" id="ARBA00023125"/>
    </source>
</evidence>
<dbReference type="PANTHER" id="PTHR30363:SF4">
    <property type="entry name" value="GLYCEROL-3-PHOSPHATE REGULON REPRESSOR"/>
    <property type="match status" value="1"/>
</dbReference>
<dbReference type="SUPFAM" id="SSF100950">
    <property type="entry name" value="NagB/RpiA/CoA transferase-like"/>
    <property type="match status" value="1"/>
</dbReference>
<evidence type="ECO:0000256" key="1">
    <source>
        <dbReference type="ARBA" id="ARBA00021390"/>
    </source>
</evidence>
<reference evidence="8 9" key="1">
    <citation type="journal article" date="2019" name="Int. J. Syst. Evol. Microbiol.">
        <title>The Global Catalogue of Microorganisms (GCM) 10K type strain sequencing project: providing services to taxonomists for standard genome sequencing and annotation.</title>
        <authorList>
            <consortium name="The Broad Institute Genomics Platform"/>
            <consortium name="The Broad Institute Genome Sequencing Center for Infectious Disease"/>
            <person name="Wu L."/>
            <person name="Ma J."/>
        </authorList>
    </citation>
    <scope>NUCLEOTIDE SEQUENCE [LARGE SCALE GENOMIC DNA]</scope>
    <source>
        <strain evidence="8 9">JCM 6242</strain>
    </source>
</reference>
<organism evidence="8 9">
    <name type="scientific">Streptosporangium fragile</name>
    <dbReference type="NCBI Taxonomy" id="46186"/>
    <lineage>
        <taxon>Bacteria</taxon>
        <taxon>Bacillati</taxon>
        <taxon>Actinomycetota</taxon>
        <taxon>Actinomycetes</taxon>
        <taxon>Streptosporangiales</taxon>
        <taxon>Streptosporangiaceae</taxon>
        <taxon>Streptosporangium</taxon>
    </lineage>
</organism>
<dbReference type="GO" id="GO:0003677">
    <property type="term" value="F:DNA binding"/>
    <property type="evidence" value="ECO:0007669"/>
    <property type="project" value="UniProtKB-KW"/>
</dbReference>
<sequence length="255" mass="26743">MLPAERHSRIGEALRASRVVSTEELARELGVSVETIRRDLLLLERRGVLARVHGGATIALGPPTGEEAPFAERAGSGTEAKRLIGRAAAALVRTGQTIVIDVGTTAVNVARALPLDFSGTVATCSLLVAAELAERPGLDVLVCGGRLRGGDLALSNAIAQSFFADLHPDLAFLGSGGVDAATGLTDYYLDEVAVRRTILRNAARSYVLADSGKFGRIARHRVAGLDEFTGLITETDPPSSIRDAVTRKGGEVVLP</sequence>
<dbReference type="RefSeq" id="WP_344971354.1">
    <property type="nucleotide sequence ID" value="NZ_BAAAVI010000017.1"/>
</dbReference>
<dbReference type="SUPFAM" id="SSF46785">
    <property type="entry name" value="Winged helix' DNA-binding domain"/>
    <property type="match status" value="1"/>
</dbReference>
<dbReference type="PRINTS" id="PR00037">
    <property type="entry name" value="HTHLACR"/>
</dbReference>
<dbReference type="Gene3D" id="1.10.10.10">
    <property type="entry name" value="Winged helix-like DNA-binding domain superfamily/Winged helix DNA-binding domain"/>
    <property type="match status" value="1"/>
</dbReference>
<dbReference type="SMART" id="SM00420">
    <property type="entry name" value="HTH_DEOR"/>
    <property type="match status" value="1"/>
</dbReference>
<gene>
    <name evidence="8" type="ORF">GCM10010517_28590</name>
</gene>